<keyword evidence="7" id="KW-1185">Reference proteome</keyword>
<dbReference type="Proteomes" id="UP000830583">
    <property type="component" value="Chromosome"/>
</dbReference>
<feature type="transmembrane region" description="Helical" evidence="5">
    <location>
        <begin position="560"/>
        <end position="585"/>
    </location>
</feature>
<evidence type="ECO:0000256" key="5">
    <source>
        <dbReference type="SAM" id="Phobius"/>
    </source>
</evidence>
<dbReference type="EMBL" id="CP096205">
    <property type="protein sequence ID" value="UPQ80634.1"/>
    <property type="molecule type" value="Genomic_DNA"/>
</dbReference>
<dbReference type="Pfam" id="PF10136">
    <property type="entry name" value="SpecificRecomb"/>
    <property type="match status" value="1"/>
</dbReference>
<feature type="transmembrane region" description="Helical" evidence="5">
    <location>
        <begin position="614"/>
        <end position="642"/>
    </location>
</feature>
<feature type="transmembrane region" description="Helical" evidence="5">
    <location>
        <begin position="493"/>
        <end position="517"/>
    </location>
</feature>
<evidence type="ECO:0000256" key="4">
    <source>
        <dbReference type="ARBA" id="ARBA00023136"/>
    </source>
</evidence>
<organism evidence="6 7">
    <name type="scientific">Flavobacterium azooxidireducens</name>
    <dbReference type="NCBI Taxonomy" id="1871076"/>
    <lineage>
        <taxon>Bacteria</taxon>
        <taxon>Pseudomonadati</taxon>
        <taxon>Bacteroidota</taxon>
        <taxon>Flavobacteriia</taxon>
        <taxon>Flavobacteriales</taxon>
        <taxon>Flavobacteriaceae</taxon>
        <taxon>Flavobacterium</taxon>
    </lineage>
</organism>
<evidence type="ECO:0000313" key="6">
    <source>
        <dbReference type="EMBL" id="UPQ80634.1"/>
    </source>
</evidence>
<comment type="subcellular location">
    <subcellularLocation>
        <location evidence="1">Membrane</location>
        <topology evidence="1">Multi-pass membrane protein</topology>
    </subcellularLocation>
</comment>
<dbReference type="Gene3D" id="1.20.1080.10">
    <property type="entry name" value="Glycerol uptake facilitator protein"/>
    <property type="match status" value="1"/>
</dbReference>
<accession>A0ABY4KII0</accession>
<name>A0ABY4KII0_9FLAO</name>
<evidence type="ECO:0000256" key="2">
    <source>
        <dbReference type="ARBA" id="ARBA00022692"/>
    </source>
</evidence>
<sequence length="693" mass="79482">MPKWFAKKKKKTSVEILKFYFDENRRWTETEDNYDVLVEIVSSIRPKKPKAVVEVDLFDLITFLTENESIANELSTYLTELFSEKKISKILTDAAILQDAAFFHEVKKRAFAKILPFQHPIDSLEYVLSQVFYSDTDPIWINKIPQVQIEELYDLLGFTSIYETIEQNSVLSEIMMSMSLISQRMSGRALESDVLKMVPEYFHYESPFAAFEKELHLIKDGLHEEESIHSITSDSLSYKQLLVLHKQCEEYVEKAFANSSKYGITIHVNQSLLRIRQQLYRLKILLPLLTVDKKIDKKRNSIRLAYKLIKYNCTRNNLRTFIKESTQLLSYEVTQHTAKTGEKYITQSKMEYFKMFNTALGGGFIVGILCIIKVLLSKLHASDFGYAFLYSMNYSIGFIAIYLLGFTLATKQPAMTAAALIRALQEGMKKEDSEEKHQVFAVFFARVFRSQFIAFVGNVIMAFPISLLGIWLIDLAFDYNIAGTKWKTLVTDLSPIHSMAIFHAAIAGCFLFLSGIISGSVANRDKHYEIYQRIKEHPFLKRTFGKVKAEKFAKIYEMKWAGFISNFWFGIFMGTTASVGVFFGLNLDIRHITFASGNLALGLYGSNYTVDTWMIFWGVFGIGVIGLVNFIVSFSLSLGLAFRSRDIPFTELRSITVSIWQHFKRRPFSFFFPTGTNALTQDGGDKTSQNNSH</sequence>
<gene>
    <name evidence="6" type="ORF">M0M57_07280</name>
</gene>
<dbReference type="InterPro" id="IPR023271">
    <property type="entry name" value="Aquaporin-like"/>
</dbReference>
<evidence type="ECO:0000313" key="7">
    <source>
        <dbReference type="Proteomes" id="UP000830583"/>
    </source>
</evidence>
<feature type="transmembrane region" description="Helical" evidence="5">
    <location>
        <begin position="355"/>
        <end position="376"/>
    </location>
</feature>
<keyword evidence="3 5" id="KW-1133">Transmembrane helix</keyword>
<dbReference type="RefSeq" id="WP_248436524.1">
    <property type="nucleotide sequence ID" value="NZ_CP096205.1"/>
</dbReference>
<proteinExistence type="predicted"/>
<keyword evidence="4 5" id="KW-0472">Membrane</keyword>
<dbReference type="InterPro" id="IPR011385">
    <property type="entry name" value="Site-sp_rcmbase"/>
</dbReference>
<reference evidence="6" key="1">
    <citation type="submission" date="2022-04" db="EMBL/GenBank/DDBJ databases">
        <title>Consumption of N2O by Flavobacterium azooxidireducens sp. nov. isolated from Decomposing Leaf Litter of Phragmites australis (Cav.).</title>
        <authorList>
            <person name="Behrendt U."/>
            <person name="Spanner T."/>
            <person name="Augustin J."/>
            <person name="Horn M.A."/>
            <person name="Kolb S."/>
            <person name="Ulrich A."/>
        </authorList>
    </citation>
    <scope>NUCLEOTIDE SEQUENCE</scope>
    <source>
        <strain evidence="6">IGB 4-14</strain>
    </source>
</reference>
<keyword evidence="2 5" id="KW-0812">Transmembrane</keyword>
<evidence type="ECO:0000256" key="1">
    <source>
        <dbReference type="ARBA" id="ARBA00004141"/>
    </source>
</evidence>
<evidence type="ECO:0000256" key="3">
    <source>
        <dbReference type="ARBA" id="ARBA00022989"/>
    </source>
</evidence>
<protein>
    <submittedName>
        <fullName evidence="6">Site-specific recombinase</fullName>
    </submittedName>
</protein>
<feature type="transmembrane region" description="Helical" evidence="5">
    <location>
        <begin position="452"/>
        <end position="473"/>
    </location>
</feature>
<feature type="transmembrane region" description="Helical" evidence="5">
    <location>
        <begin position="388"/>
        <end position="409"/>
    </location>
</feature>